<dbReference type="RefSeq" id="WP_036197711.1">
    <property type="nucleotide sequence ID" value="NZ_AVCY01000021.1"/>
</dbReference>
<dbReference type="PROSITE" id="PS50042">
    <property type="entry name" value="CNMP_BINDING_3"/>
    <property type="match status" value="1"/>
</dbReference>
<organism evidence="7 8">
    <name type="scientific">Ureibacillus sinduriensis BLB-1 = JCM 15800</name>
    <dbReference type="NCBI Taxonomy" id="1384057"/>
    <lineage>
        <taxon>Bacteria</taxon>
        <taxon>Bacillati</taxon>
        <taxon>Bacillota</taxon>
        <taxon>Bacilli</taxon>
        <taxon>Bacillales</taxon>
        <taxon>Caryophanaceae</taxon>
        <taxon>Ureibacillus</taxon>
    </lineage>
</organism>
<dbReference type="AlphaFoldDB" id="A0A0A3ISN8"/>
<gene>
    <name evidence="7" type="ORF">CD33_02195</name>
</gene>
<dbReference type="SUPFAM" id="SSF46785">
    <property type="entry name" value="Winged helix' DNA-binding domain"/>
    <property type="match status" value="1"/>
</dbReference>
<sequence length="200" mass="23011">MIRELEKYSKKMYVNKGQTIYQTGDPINTVYFLSHGLVKLAEDGEDGQPVTIVLLQEGEMFGFLDRLNNHSEHTQYSVALTDCSLLSYPVDVLLEHLDKLSAIEKALFYSLVRQLAEAKQLVYVHSKMTVPERISWFLIRLAKMENGVATISIPLTHEEISYMVGCSRQKVTTYLSKWKKEGIIQYDRGYIQLVDVDQLR</sequence>
<evidence type="ECO:0000259" key="5">
    <source>
        <dbReference type="PROSITE" id="PS50042"/>
    </source>
</evidence>
<dbReference type="SUPFAM" id="SSF51206">
    <property type="entry name" value="cAMP-binding domain-like"/>
    <property type="match status" value="1"/>
</dbReference>
<dbReference type="Pfam" id="PF00027">
    <property type="entry name" value="cNMP_binding"/>
    <property type="match status" value="1"/>
</dbReference>
<feature type="domain" description="HTH crp-type" evidence="6">
    <location>
        <begin position="128"/>
        <end position="197"/>
    </location>
</feature>
<dbReference type="EMBL" id="JPVO01000035">
    <property type="protein sequence ID" value="KGR77817.1"/>
    <property type="molecule type" value="Genomic_DNA"/>
</dbReference>
<dbReference type="PROSITE" id="PS51063">
    <property type="entry name" value="HTH_CRP_2"/>
    <property type="match status" value="1"/>
</dbReference>
<keyword evidence="8" id="KW-1185">Reference proteome</keyword>
<dbReference type="GO" id="GO:0003677">
    <property type="term" value="F:DNA binding"/>
    <property type="evidence" value="ECO:0007669"/>
    <property type="project" value="UniProtKB-KW"/>
</dbReference>
<dbReference type="SMART" id="SM00419">
    <property type="entry name" value="HTH_CRP"/>
    <property type="match status" value="1"/>
</dbReference>
<dbReference type="Proteomes" id="UP000030408">
    <property type="component" value="Unassembled WGS sequence"/>
</dbReference>
<dbReference type="InterPro" id="IPR050397">
    <property type="entry name" value="Env_Response_Regulators"/>
</dbReference>
<feature type="domain" description="Cyclic nucleotide-binding" evidence="5">
    <location>
        <begin position="1"/>
        <end position="114"/>
    </location>
</feature>
<dbReference type="GO" id="GO:0003700">
    <property type="term" value="F:DNA-binding transcription factor activity"/>
    <property type="evidence" value="ECO:0007669"/>
    <property type="project" value="TreeGrafter"/>
</dbReference>
<evidence type="ECO:0000256" key="4">
    <source>
        <dbReference type="ARBA" id="ARBA00023163"/>
    </source>
</evidence>
<dbReference type="InterPro" id="IPR012318">
    <property type="entry name" value="HTH_CRP"/>
</dbReference>
<dbReference type="PANTHER" id="PTHR24567:SF26">
    <property type="entry name" value="REGULATORY PROTEIN YEIL"/>
    <property type="match status" value="1"/>
</dbReference>
<evidence type="ECO:0000259" key="6">
    <source>
        <dbReference type="PROSITE" id="PS51063"/>
    </source>
</evidence>
<dbReference type="eggNOG" id="COG0664">
    <property type="taxonomic scope" value="Bacteria"/>
</dbReference>
<dbReference type="InterPro" id="IPR000595">
    <property type="entry name" value="cNMP-bd_dom"/>
</dbReference>
<evidence type="ECO:0000256" key="2">
    <source>
        <dbReference type="ARBA" id="ARBA00023125"/>
    </source>
</evidence>
<evidence type="ECO:0000256" key="3">
    <source>
        <dbReference type="ARBA" id="ARBA00023159"/>
    </source>
</evidence>
<reference evidence="7 8" key="1">
    <citation type="submission" date="2014-02" db="EMBL/GenBank/DDBJ databases">
        <title>Draft genome sequence of Lysinibacillus sinduriensis JCM 15800.</title>
        <authorList>
            <person name="Zhang F."/>
            <person name="Wang G."/>
            <person name="Zhang L."/>
        </authorList>
    </citation>
    <scope>NUCLEOTIDE SEQUENCE [LARGE SCALE GENOMIC DNA]</scope>
    <source>
        <strain evidence="7 8">JCM 15800</strain>
    </source>
</reference>
<dbReference type="PANTHER" id="PTHR24567">
    <property type="entry name" value="CRP FAMILY TRANSCRIPTIONAL REGULATORY PROTEIN"/>
    <property type="match status" value="1"/>
</dbReference>
<keyword evidence="3" id="KW-0010">Activator</keyword>
<dbReference type="InterPro" id="IPR018490">
    <property type="entry name" value="cNMP-bd_dom_sf"/>
</dbReference>
<dbReference type="Gene3D" id="2.60.120.10">
    <property type="entry name" value="Jelly Rolls"/>
    <property type="match status" value="1"/>
</dbReference>
<dbReference type="STRING" id="1384057.CD33_02195"/>
<comment type="caution">
    <text evidence="7">The sequence shown here is derived from an EMBL/GenBank/DDBJ whole genome shotgun (WGS) entry which is preliminary data.</text>
</comment>
<keyword evidence="2" id="KW-0238">DNA-binding</keyword>
<keyword evidence="1" id="KW-0805">Transcription regulation</keyword>
<proteinExistence type="predicted"/>
<evidence type="ECO:0000313" key="8">
    <source>
        <dbReference type="Proteomes" id="UP000030408"/>
    </source>
</evidence>
<dbReference type="CDD" id="cd00038">
    <property type="entry name" value="CAP_ED"/>
    <property type="match status" value="1"/>
</dbReference>
<dbReference type="GO" id="GO:0005829">
    <property type="term" value="C:cytosol"/>
    <property type="evidence" value="ECO:0007669"/>
    <property type="project" value="TreeGrafter"/>
</dbReference>
<protein>
    <recommendedName>
        <fullName evidence="9">Crp/Fnr family transcriptional regulator</fullName>
    </recommendedName>
</protein>
<evidence type="ECO:0000313" key="7">
    <source>
        <dbReference type="EMBL" id="KGR77817.1"/>
    </source>
</evidence>
<dbReference type="InterPro" id="IPR014710">
    <property type="entry name" value="RmlC-like_jellyroll"/>
</dbReference>
<dbReference type="InterPro" id="IPR036390">
    <property type="entry name" value="WH_DNA-bd_sf"/>
</dbReference>
<dbReference type="Pfam" id="PF13545">
    <property type="entry name" value="HTH_Crp_2"/>
    <property type="match status" value="1"/>
</dbReference>
<dbReference type="SMART" id="SM00100">
    <property type="entry name" value="cNMP"/>
    <property type="match status" value="1"/>
</dbReference>
<evidence type="ECO:0000256" key="1">
    <source>
        <dbReference type="ARBA" id="ARBA00023015"/>
    </source>
</evidence>
<name>A0A0A3ISN8_9BACL</name>
<keyword evidence="4" id="KW-0804">Transcription</keyword>
<evidence type="ECO:0008006" key="9">
    <source>
        <dbReference type="Google" id="ProtNLM"/>
    </source>
</evidence>
<accession>A0A0A3ISN8</accession>